<dbReference type="PANTHER" id="PTHR30221">
    <property type="entry name" value="SMALL-CONDUCTANCE MECHANOSENSITIVE CHANNEL"/>
    <property type="match status" value="1"/>
</dbReference>
<feature type="transmembrane region" description="Helical" evidence="1">
    <location>
        <begin position="161"/>
        <end position="179"/>
    </location>
</feature>
<reference evidence="2 3" key="1">
    <citation type="journal article" date="2016" name="Nat. Commun.">
        <title>Thousands of microbial genomes shed light on interconnected biogeochemical processes in an aquifer system.</title>
        <authorList>
            <person name="Anantharaman K."/>
            <person name="Brown C.T."/>
            <person name="Hug L.A."/>
            <person name="Sharon I."/>
            <person name="Castelle C.J."/>
            <person name="Probst A.J."/>
            <person name="Thomas B.C."/>
            <person name="Singh A."/>
            <person name="Wilkins M.J."/>
            <person name="Karaoz U."/>
            <person name="Brodie E.L."/>
            <person name="Williams K.H."/>
            <person name="Hubbard S.S."/>
            <person name="Banfield J.F."/>
        </authorList>
    </citation>
    <scope>NUCLEOTIDE SEQUENCE [LARGE SCALE GENOMIC DNA]</scope>
</reference>
<proteinExistence type="predicted"/>
<name>A0A1G2MUB8_9BACT</name>
<dbReference type="Gene3D" id="1.10.287.1260">
    <property type="match status" value="2"/>
</dbReference>
<dbReference type="Pfam" id="PF05552">
    <property type="entry name" value="MS_channel_1st_1"/>
    <property type="match status" value="2"/>
</dbReference>
<comment type="caution">
    <text evidence="2">The sequence shown here is derived from an EMBL/GenBank/DDBJ whole genome shotgun (WGS) entry which is preliminary data.</text>
</comment>
<evidence type="ECO:0008006" key="4">
    <source>
        <dbReference type="Google" id="ProtNLM"/>
    </source>
</evidence>
<keyword evidence="1" id="KW-0472">Membrane</keyword>
<evidence type="ECO:0000313" key="2">
    <source>
        <dbReference type="EMBL" id="OHA27344.1"/>
    </source>
</evidence>
<dbReference type="AlphaFoldDB" id="A0A1G2MUB8"/>
<gene>
    <name evidence="2" type="ORF">A3C06_00645</name>
</gene>
<feature type="transmembrane region" description="Helical" evidence="1">
    <location>
        <begin position="118"/>
        <end position="140"/>
    </location>
</feature>
<keyword evidence="1" id="KW-1133">Transmembrane helix</keyword>
<feature type="transmembrane region" description="Helical" evidence="1">
    <location>
        <begin position="185"/>
        <end position="207"/>
    </location>
</feature>
<dbReference type="GO" id="GO:0008381">
    <property type="term" value="F:mechanosensitive monoatomic ion channel activity"/>
    <property type="evidence" value="ECO:0007669"/>
    <property type="project" value="InterPro"/>
</dbReference>
<feature type="transmembrane region" description="Helical" evidence="1">
    <location>
        <begin position="89"/>
        <end position="112"/>
    </location>
</feature>
<dbReference type="InterPro" id="IPR008910">
    <property type="entry name" value="MSC_TM_helix"/>
</dbReference>
<sequence length="231" mass="24763">MINMWSDIFQESLRDIWLGTAAFLPKIIVAVIIFIVGWVFGGIVDKVISQIVKAVKIDNILRGAQVDKLVSKAGFNLDTGKFLGGLVKWFIIVVFLVASLEVVGLTQVNLFLQGVVLVYLPRIIVAVLILLVAAVIAEVLEKVVVGAARAAEIKSASFAGHVTRWAIWAVAVLAALSQLDIATAFVQTLFTGIIVAVSLALGLSFGLGGQEAAARTIEKVRENIASHHHTN</sequence>
<dbReference type="Proteomes" id="UP000177565">
    <property type="component" value="Unassembled WGS sequence"/>
</dbReference>
<dbReference type="InterPro" id="IPR045275">
    <property type="entry name" value="MscS_archaea/bacteria_type"/>
</dbReference>
<dbReference type="PANTHER" id="PTHR30221:SF1">
    <property type="entry name" value="SMALL-CONDUCTANCE MECHANOSENSITIVE CHANNEL"/>
    <property type="match status" value="1"/>
</dbReference>
<accession>A0A1G2MUB8</accession>
<organism evidence="2 3">
    <name type="scientific">Candidatus Taylorbacteria bacterium RIFCSPHIGHO2_02_FULL_46_13</name>
    <dbReference type="NCBI Taxonomy" id="1802312"/>
    <lineage>
        <taxon>Bacteria</taxon>
        <taxon>Candidatus Tayloriibacteriota</taxon>
    </lineage>
</organism>
<evidence type="ECO:0000313" key="3">
    <source>
        <dbReference type="Proteomes" id="UP000177565"/>
    </source>
</evidence>
<feature type="transmembrane region" description="Helical" evidence="1">
    <location>
        <begin position="16"/>
        <end position="40"/>
    </location>
</feature>
<protein>
    <recommendedName>
        <fullName evidence="4">Small-conductance mechanosensitive ion channel</fullName>
    </recommendedName>
</protein>
<dbReference type="STRING" id="1802312.A3C06_00645"/>
<keyword evidence="1" id="KW-0812">Transmembrane</keyword>
<evidence type="ECO:0000256" key="1">
    <source>
        <dbReference type="SAM" id="Phobius"/>
    </source>
</evidence>
<dbReference type="EMBL" id="MHRQ01000006">
    <property type="protein sequence ID" value="OHA27344.1"/>
    <property type="molecule type" value="Genomic_DNA"/>
</dbReference>